<dbReference type="Pfam" id="PF10604">
    <property type="entry name" value="Polyketide_cyc2"/>
    <property type="match status" value="1"/>
</dbReference>
<dbReference type="InterPro" id="IPR019587">
    <property type="entry name" value="Polyketide_cyclase/dehydratase"/>
</dbReference>
<dbReference type="Gene3D" id="3.30.530.20">
    <property type="match status" value="1"/>
</dbReference>
<evidence type="ECO:0008006" key="3">
    <source>
        <dbReference type="Google" id="ProtNLM"/>
    </source>
</evidence>
<dbReference type="SUPFAM" id="SSF55961">
    <property type="entry name" value="Bet v1-like"/>
    <property type="match status" value="1"/>
</dbReference>
<proteinExistence type="predicted"/>
<gene>
    <name evidence="1" type="ORF">RHRU231_390068</name>
</gene>
<dbReference type="eggNOG" id="COG3832">
    <property type="taxonomic scope" value="Bacteria"/>
</dbReference>
<protein>
    <recommendedName>
        <fullName evidence="3">Cyclase</fullName>
    </recommendedName>
</protein>
<evidence type="ECO:0000313" key="2">
    <source>
        <dbReference type="Proteomes" id="UP000042997"/>
    </source>
</evidence>
<dbReference type="Proteomes" id="UP000042997">
    <property type="component" value="Unassembled WGS sequence"/>
</dbReference>
<accession>A0A098BKC0</accession>
<name>A0A098BKC0_9NOCA</name>
<sequence>MSLSGAIRGTRSSEHVSWVREAGIRNTGMGIDQEVGRHMAASVSDEFEIEATPEQVMRALTDIERIPEWSSSHKDVQVESRHDDGRPRVVRMTLALFGISDTQVIEHEWTEESTSWTLLESEMQHSQDGEYLLTRTERGTCVRVTMSTDPKIPVPGFMLRQGQKHAIKTIRKGLTEFVLRHYA</sequence>
<evidence type="ECO:0000313" key="1">
    <source>
        <dbReference type="EMBL" id="CDZ88151.1"/>
    </source>
</evidence>
<dbReference type="InterPro" id="IPR023393">
    <property type="entry name" value="START-like_dom_sf"/>
</dbReference>
<dbReference type="EMBL" id="CCSD01000049">
    <property type="protein sequence ID" value="CDZ88151.1"/>
    <property type="molecule type" value="Genomic_DNA"/>
</dbReference>
<dbReference type="PANTHER" id="PTHR39683">
    <property type="entry name" value="CONSERVED PROTEIN TB16.3"/>
    <property type="match status" value="1"/>
</dbReference>
<organism evidence="1 2">
    <name type="scientific">Rhodococcus ruber</name>
    <dbReference type="NCBI Taxonomy" id="1830"/>
    <lineage>
        <taxon>Bacteria</taxon>
        <taxon>Bacillati</taxon>
        <taxon>Actinomycetota</taxon>
        <taxon>Actinomycetes</taxon>
        <taxon>Mycobacteriales</taxon>
        <taxon>Nocardiaceae</taxon>
        <taxon>Rhodococcus</taxon>
    </lineage>
</organism>
<dbReference type="PANTHER" id="PTHR39683:SF4">
    <property type="entry name" value="COENZYME Q-BINDING PROTEIN COQ10 START DOMAIN-CONTAINING PROTEIN"/>
    <property type="match status" value="1"/>
</dbReference>
<dbReference type="AlphaFoldDB" id="A0A098BKC0"/>
<dbReference type="CDD" id="cd07819">
    <property type="entry name" value="SRPBCC_2"/>
    <property type="match status" value="1"/>
</dbReference>
<reference evidence="1 2" key="1">
    <citation type="journal article" date="2014" name="Genome Announc.">
        <title>Draft Genome Sequence of Propane- and Butane-Oxidizing Actinobacterium Rhodococcus ruber IEGM 231.</title>
        <authorList>
            <person name="Ivshina I.B."/>
            <person name="Kuyukina M.S."/>
            <person name="Krivoruchko A.V."/>
            <person name="Barbe V."/>
            <person name="Fischer C."/>
        </authorList>
    </citation>
    <scope>NUCLEOTIDE SEQUENCE [LARGE SCALE GENOMIC DNA]</scope>
</reference>